<dbReference type="InterPro" id="IPR001647">
    <property type="entry name" value="HTH_TetR"/>
</dbReference>
<dbReference type="InterPro" id="IPR050109">
    <property type="entry name" value="HTH-type_TetR-like_transc_reg"/>
</dbReference>
<dbReference type="SUPFAM" id="SSF48498">
    <property type="entry name" value="Tetracyclin repressor-like, C-terminal domain"/>
    <property type="match status" value="1"/>
</dbReference>
<feature type="DNA-binding region" description="H-T-H motif" evidence="4">
    <location>
        <begin position="43"/>
        <end position="62"/>
    </location>
</feature>
<feature type="domain" description="HTH tetR-type" evidence="5">
    <location>
        <begin position="22"/>
        <end position="80"/>
    </location>
</feature>
<keyword evidence="7" id="KW-1185">Reference proteome</keyword>
<name>A0A849CJR3_9NOCA</name>
<sequence length="203" mass="22110">MRRGVATAASTEQSGQKRADARRNIAAILDAAQECLIADPEANISHIAKHAGVGRVTLYGHFPSRADLIDAVFTRAVTESDRILDAVDIDGDPREALARLVTASWKIIDQFRALLLAAQNHIPEERIRAAHDRPMRRVRRLIENGRATGVFRDDQPVPWMVAVYHSVVHGAATEITAGRLTDQNAATLITGTLLAAYSPQPAP</sequence>
<keyword evidence="1" id="KW-0805">Transcription regulation</keyword>
<evidence type="ECO:0000313" key="7">
    <source>
        <dbReference type="Proteomes" id="UP000586827"/>
    </source>
</evidence>
<evidence type="ECO:0000259" key="5">
    <source>
        <dbReference type="PROSITE" id="PS50977"/>
    </source>
</evidence>
<reference evidence="6 7" key="1">
    <citation type="submission" date="2020-05" db="EMBL/GenBank/DDBJ databases">
        <title>MicrobeNet Type strains.</title>
        <authorList>
            <person name="Nicholson A.C."/>
        </authorList>
    </citation>
    <scope>NUCLEOTIDE SEQUENCE [LARGE SCALE GENOMIC DNA]</scope>
    <source>
        <strain evidence="6 7">JCM 3224</strain>
    </source>
</reference>
<dbReference type="GO" id="GO:0003700">
    <property type="term" value="F:DNA-binding transcription factor activity"/>
    <property type="evidence" value="ECO:0007669"/>
    <property type="project" value="TreeGrafter"/>
</dbReference>
<comment type="caution">
    <text evidence="6">The sequence shown here is derived from an EMBL/GenBank/DDBJ whole genome shotgun (WGS) entry which is preliminary data.</text>
</comment>
<dbReference type="Proteomes" id="UP000586827">
    <property type="component" value="Unassembled WGS sequence"/>
</dbReference>
<evidence type="ECO:0000256" key="1">
    <source>
        <dbReference type="ARBA" id="ARBA00023015"/>
    </source>
</evidence>
<dbReference type="PANTHER" id="PTHR30055">
    <property type="entry name" value="HTH-TYPE TRANSCRIPTIONAL REGULATOR RUTR"/>
    <property type="match status" value="1"/>
</dbReference>
<accession>A0A849CJR3</accession>
<organism evidence="6 7">
    <name type="scientific">Nocardia uniformis</name>
    <dbReference type="NCBI Taxonomy" id="53432"/>
    <lineage>
        <taxon>Bacteria</taxon>
        <taxon>Bacillati</taxon>
        <taxon>Actinomycetota</taxon>
        <taxon>Actinomycetes</taxon>
        <taxon>Mycobacteriales</taxon>
        <taxon>Nocardiaceae</taxon>
        <taxon>Nocardia</taxon>
    </lineage>
</organism>
<dbReference type="InterPro" id="IPR009057">
    <property type="entry name" value="Homeodomain-like_sf"/>
</dbReference>
<gene>
    <name evidence="6" type="ORF">HLB23_34335</name>
</gene>
<dbReference type="EMBL" id="JABELX010000017">
    <property type="protein sequence ID" value="NNH74871.1"/>
    <property type="molecule type" value="Genomic_DNA"/>
</dbReference>
<protein>
    <submittedName>
        <fullName evidence="6">TetR/AcrR family transcriptional regulator</fullName>
    </submittedName>
</protein>
<dbReference type="PANTHER" id="PTHR30055:SF234">
    <property type="entry name" value="HTH-TYPE TRANSCRIPTIONAL REGULATOR BETI"/>
    <property type="match status" value="1"/>
</dbReference>
<keyword evidence="3" id="KW-0804">Transcription</keyword>
<dbReference type="GO" id="GO:0000976">
    <property type="term" value="F:transcription cis-regulatory region binding"/>
    <property type="evidence" value="ECO:0007669"/>
    <property type="project" value="TreeGrafter"/>
</dbReference>
<evidence type="ECO:0000256" key="4">
    <source>
        <dbReference type="PROSITE-ProRule" id="PRU00335"/>
    </source>
</evidence>
<dbReference type="InterPro" id="IPR036271">
    <property type="entry name" value="Tet_transcr_reg_TetR-rel_C_sf"/>
</dbReference>
<dbReference type="Pfam" id="PF00440">
    <property type="entry name" value="TetR_N"/>
    <property type="match status" value="1"/>
</dbReference>
<dbReference type="PROSITE" id="PS50977">
    <property type="entry name" value="HTH_TETR_2"/>
    <property type="match status" value="1"/>
</dbReference>
<proteinExistence type="predicted"/>
<keyword evidence="2 4" id="KW-0238">DNA-binding</keyword>
<dbReference type="SUPFAM" id="SSF46689">
    <property type="entry name" value="Homeodomain-like"/>
    <property type="match status" value="1"/>
</dbReference>
<evidence type="ECO:0000256" key="2">
    <source>
        <dbReference type="ARBA" id="ARBA00023125"/>
    </source>
</evidence>
<dbReference type="AlphaFoldDB" id="A0A849CJR3"/>
<dbReference type="Gene3D" id="1.10.357.10">
    <property type="entry name" value="Tetracycline Repressor, domain 2"/>
    <property type="match status" value="1"/>
</dbReference>
<evidence type="ECO:0000256" key="3">
    <source>
        <dbReference type="ARBA" id="ARBA00023163"/>
    </source>
</evidence>
<evidence type="ECO:0000313" key="6">
    <source>
        <dbReference type="EMBL" id="NNH74871.1"/>
    </source>
</evidence>